<organism evidence="1 3">
    <name type="scientific">Didymodactylos carnosus</name>
    <dbReference type="NCBI Taxonomy" id="1234261"/>
    <lineage>
        <taxon>Eukaryota</taxon>
        <taxon>Metazoa</taxon>
        <taxon>Spiralia</taxon>
        <taxon>Gnathifera</taxon>
        <taxon>Rotifera</taxon>
        <taxon>Eurotatoria</taxon>
        <taxon>Bdelloidea</taxon>
        <taxon>Philodinida</taxon>
        <taxon>Philodinidae</taxon>
        <taxon>Didymodactylos</taxon>
    </lineage>
</organism>
<sequence length="129" mass="14822">MAKDRPIGDYEEFSNDLRGGKQIDSFYDTFPEIEADAKAFVVEACSTKAFVRSCTDPSFEKMIKLISDVCIHFAERKIALELFRCFWRSIEAYSQGQTYADVLKLLFSQLCNTTVQSHRRISNKTINKS</sequence>
<proteinExistence type="predicted"/>
<evidence type="ECO:0000313" key="2">
    <source>
        <dbReference type="EMBL" id="CAF3837209.1"/>
    </source>
</evidence>
<gene>
    <name evidence="1" type="ORF">OVA965_LOCUS17994</name>
    <name evidence="2" type="ORF">TMI583_LOCUS18006</name>
</gene>
<reference evidence="1" key="1">
    <citation type="submission" date="2021-02" db="EMBL/GenBank/DDBJ databases">
        <authorList>
            <person name="Nowell W R."/>
        </authorList>
    </citation>
    <scope>NUCLEOTIDE SEQUENCE</scope>
</reference>
<dbReference type="EMBL" id="CAJOBA010008821">
    <property type="protein sequence ID" value="CAF3837209.1"/>
    <property type="molecule type" value="Genomic_DNA"/>
</dbReference>
<protein>
    <submittedName>
        <fullName evidence="1">Uncharacterized protein</fullName>
    </submittedName>
</protein>
<dbReference type="AlphaFoldDB" id="A0A8S2E7F8"/>
<evidence type="ECO:0000313" key="3">
    <source>
        <dbReference type="Proteomes" id="UP000677228"/>
    </source>
</evidence>
<dbReference type="EMBL" id="CAJNOK010008805">
    <property type="protein sequence ID" value="CAF1073181.1"/>
    <property type="molecule type" value="Genomic_DNA"/>
</dbReference>
<comment type="caution">
    <text evidence="1">The sequence shown here is derived from an EMBL/GenBank/DDBJ whole genome shotgun (WGS) entry which is preliminary data.</text>
</comment>
<evidence type="ECO:0000313" key="1">
    <source>
        <dbReference type="EMBL" id="CAF1073181.1"/>
    </source>
</evidence>
<dbReference type="Proteomes" id="UP000677228">
    <property type="component" value="Unassembled WGS sequence"/>
</dbReference>
<dbReference type="Proteomes" id="UP000682733">
    <property type="component" value="Unassembled WGS sequence"/>
</dbReference>
<accession>A0A8S2E7F8</accession>
<name>A0A8S2E7F8_9BILA</name>